<evidence type="ECO:0000256" key="3">
    <source>
        <dbReference type="ARBA" id="ARBA00022989"/>
    </source>
</evidence>
<keyword evidence="10" id="KW-1185">Reference proteome</keyword>
<proteinExistence type="predicted"/>
<keyword evidence="4 5" id="KW-0472">Membrane</keyword>
<accession>A0A272EXF7</accession>
<feature type="transmembrane region" description="Helical" evidence="5">
    <location>
        <begin position="222"/>
        <end position="239"/>
    </location>
</feature>
<dbReference type="Pfam" id="PF00892">
    <property type="entry name" value="EamA"/>
    <property type="match status" value="2"/>
</dbReference>
<comment type="caution">
    <text evidence="8">The sequence shown here is derived from an EMBL/GenBank/DDBJ whole genome shotgun (WGS) entry which is preliminary data.</text>
</comment>
<feature type="transmembrane region" description="Helical" evidence="5">
    <location>
        <begin position="21"/>
        <end position="47"/>
    </location>
</feature>
<feature type="transmembrane region" description="Helical" evidence="5">
    <location>
        <begin position="251"/>
        <end position="271"/>
    </location>
</feature>
<sequence>MGSKGWRAILLRLLSIAINSVNIFWMLLSCFMFATMGACVKLVAPFFNAGQTVLTRGLIPVVLIGGWMLWQGASLRTPHWRSHLARSAAGATSMIMFFAAISLLPLAAAVTLNNTSALIMAGLFAFRQRPPAYLVFGLVLGLVGVAMLLQPSFSSSQWVGVLLGVCSAFLSSVALLNLRDLARAGEPEWRTVLILSMMMSTLSFPVSLSMPSNAAAAGLNEWSLLLAVGICGGVGQLSLTRAYRYGRTLVTASLGYATVVFSSLYGVFVWGEHLSPAAWAGIVAIVIAGLITTWQPQRKK</sequence>
<feature type="transmembrane region" description="Helical" evidence="5">
    <location>
        <begin position="53"/>
        <end position="72"/>
    </location>
</feature>
<name>A0A272EXF7_9RHOO</name>
<dbReference type="Gene3D" id="1.10.3730.20">
    <property type="match status" value="1"/>
</dbReference>
<evidence type="ECO:0000259" key="6">
    <source>
        <dbReference type="Pfam" id="PF00892"/>
    </source>
</evidence>
<protein>
    <submittedName>
        <fullName evidence="8">EamA family transporter</fullName>
    </submittedName>
    <submittedName>
        <fullName evidence="7">EamA/RhaT family transporter</fullName>
    </submittedName>
</protein>
<evidence type="ECO:0000313" key="9">
    <source>
        <dbReference type="Proteomes" id="UP000216107"/>
    </source>
</evidence>
<evidence type="ECO:0000313" key="8">
    <source>
        <dbReference type="EMBL" id="PAS94781.1"/>
    </source>
</evidence>
<feature type="transmembrane region" description="Helical" evidence="5">
    <location>
        <begin position="84"/>
        <end position="101"/>
    </location>
</feature>
<comment type="subcellular location">
    <subcellularLocation>
        <location evidence="1">Membrane</location>
        <topology evidence="1">Multi-pass membrane protein</topology>
    </subcellularLocation>
</comment>
<reference evidence="8 9" key="2">
    <citation type="submission" date="2017-07" db="EMBL/GenBank/DDBJ databases">
        <title>Candidatus Dactylopiibacterium carminicum, a nitrogen-fixing symbiont of the cochineal insect Dactylopius coccus and Dactylopius opuntiae (Hemiptera: Coccoidea: Dactylopiidae).</title>
        <authorList>
            <person name="Vera A."/>
        </authorList>
    </citation>
    <scope>NUCLEOTIDE SEQUENCE [LARGE SCALE GENOMIC DNA]</scope>
    <source>
        <strain evidence="8 9">NFDCM</strain>
    </source>
</reference>
<evidence type="ECO:0000256" key="2">
    <source>
        <dbReference type="ARBA" id="ARBA00022692"/>
    </source>
</evidence>
<dbReference type="AlphaFoldDB" id="A0A272EXF7"/>
<dbReference type="InterPro" id="IPR000620">
    <property type="entry name" value="EamA_dom"/>
</dbReference>
<feature type="transmembrane region" description="Helical" evidence="5">
    <location>
        <begin position="277"/>
        <end position="294"/>
    </location>
</feature>
<evidence type="ECO:0000256" key="5">
    <source>
        <dbReference type="SAM" id="Phobius"/>
    </source>
</evidence>
<evidence type="ECO:0000313" key="7">
    <source>
        <dbReference type="EMBL" id="KAF7600200.1"/>
    </source>
</evidence>
<dbReference type="EMBL" id="NMRN01000004">
    <property type="protein sequence ID" value="PAS94781.1"/>
    <property type="molecule type" value="Genomic_DNA"/>
</dbReference>
<dbReference type="Proteomes" id="UP000216107">
    <property type="component" value="Unassembled WGS sequence"/>
</dbReference>
<feature type="transmembrane region" description="Helical" evidence="5">
    <location>
        <begin position="158"/>
        <end position="178"/>
    </location>
</feature>
<reference evidence="7 10" key="1">
    <citation type="submission" date="2016-08" db="EMBL/GenBank/DDBJ databases">
        <title>Candidatus Dactylopiibacterium carminicum genome sequence.</title>
        <authorList>
            <person name="Ramirez-Puebla S.T."/>
            <person name="Ormeno-Orrillo E."/>
            <person name="Vera-Ponce De Leon A."/>
            <person name="Luis L."/>
            <person name="Sanchez-Flores A."/>
            <person name="Monica R."/>
            <person name="Martinez-Romero E."/>
        </authorList>
    </citation>
    <scope>NUCLEOTIDE SEQUENCE [LARGE SCALE GENOMIC DNA]</scope>
    <source>
        <strain evidence="7">END1</strain>
    </source>
</reference>
<evidence type="ECO:0000256" key="1">
    <source>
        <dbReference type="ARBA" id="ARBA00004141"/>
    </source>
</evidence>
<feature type="transmembrane region" description="Helical" evidence="5">
    <location>
        <begin position="190"/>
        <end position="210"/>
    </location>
</feature>
<evidence type="ECO:0000313" key="10">
    <source>
        <dbReference type="Proteomes" id="UP000623509"/>
    </source>
</evidence>
<dbReference type="InterPro" id="IPR037185">
    <property type="entry name" value="EmrE-like"/>
</dbReference>
<feature type="transmembrane region" description="Helical" evidence="5">
    <location>
        <begin position="133"/>
        <end position="152"/>
    </location>
</feature>
<gene>
    <name evidence="7" type="ORF">BGI27_03875</name>
    <name evidence="8" type="ORF">CGU29_02430</name>
</gene>
<organism evidence="8 9">
    <name type="scientific">Candidatus Dactylopiibacterium carminicum</name>
    <dbReference type="NCBI Taxonomy" id="857335"/>
    <lineage>
        <taxon>Bacteria</taxon>
        <taxon>Pseudomonadati</taxon>
        <taxon>Pseudomonadota</taxon>
        <taxon>Betaproteobacteria</taxon>
        <taxon>Rhodocyclales</taxon>
        <taxon>Rhodocyclaceae</taxon>
        <taxon>Candidatus Dactylopiibacterium</taxon>
    </lineage>
</organism>
<dbReference type="SUPFAM" id="SSF103481">
    <property type="entry name" value="Multidrug resistance efflux transporter EmrE"/>
    <property type="match status" value="2"/>
</dbReference>
<feature type="domain" description="EamA" evidence="6">
    <location>
        <begin position="159"/>
        <end position="292"/>
    </location>
</feature>
<dbReference type="GO" id="GO:0016020">
    <property type="term" value="C:membrane"/>
    <property type="evidence" value="ECO:0007669"/>
    <property type="project" value="UniProtKB-SubCell"/>
</dbReference>
<keyword evidence="2 5" id="KW-0812">Transmembrane</keyword>
<dbReference type="PANTHER" id="PTHR22911">
    <property type="entry name" value="ACYL-MALONYL CONDENSING ENZYME-RELATED"/>
    <property type="match status" value="1"/>
</dbReference>
<dbReference type="EMBL" id="MDUX01000008">
    <property type="protein sequence ID" value="KAF7600200.1"/>
    <property type="molecule type" value="Genomic_DNA"/>
</dbReference>
<dbReference type="PANTHER" id="PTHR22911:SF6">
    <property type="entry name" value="SOLUTE CARRIER FAMILY 35 MEMBER G1"/>
    <property type="match status" value="1"/>
</dbReference>
<keyword evidence="3 5" id="KW-1133">Transmembrane helix</keyword>
<dbReference type="Proteomes" id="UP000623509">
    <property type="component" value="Unassembled WGS sequence"/>
</dbReference>
<dbReference type="RefSeq" id="WP_095523599.1">
    <property type="nucleotide sequence ID" value="NZ_MDUX01000008.1"/>
</dbReference>
<evidence type="ECO:0000256" key="4">
    <source>
        <dbReference type="ARBA" id="ARBA00023136"/>
    </source>
</evidence>
<dbReference type="PROSITE" id="PS51257">
    <property type="entry name" value="PROKAR_LIPOPROTEIN"/>
    <property type="match status" value="1"/>
</dbReference>
<feature type="domain" description="EamA" evidence="6">
    <location>
        <begin position="23"/>
        <end position="149"/>
    </location>
</feature>